<name>A0A1Q9CD40_SYMMI</name>
<evidence type="ECO:0000313" key="3">
    <source>
        <dbReference type="Proteomes" id="UP000186817"/>
    </source>
</evidence>
<reference evidence="2 3" key="1">
    <citation type="submission" date="2016-02" db="EMBL/GenBank/DDBJ databases">
        <title>Genome analysis of coral dinoflagellate symbionts highlights evolutionary adaptations to a symbiotic lifestyle.</title>
        <authorList>
            <person name="Aranda M."/>
            <person name="Li Y."/>
            <person name="Liew Y.J."/>
            <person name="Baumgarten S."/>
            <person name="Simakov O."/>
            <person name="Wilson M."/>
            <person name="Piel J."/>
            <person name="Ashoor H."/>
            <person name="Bougouffa S."/>
            <person name="Bajic V.B."/>
            <person name="Ryu T."/>
            <person name="Ravasi T."/>
            <person name="Bayer T."/>
            <person name="Micklem G."/>
            <person name="Kim H."/>
            <person name="Bhak J."/>
            <person name="Lajeunesse T.C."/>
            <person name="Voolstra C.R."/>
        </authorList>
    </citation>
    <scope>NUCLEOTIDE SEQUENCE [LARGE SCALE GENOMIC DNA]</scope>
    <source>
        <strain evidence="2 3">CCMP2467</strain>
    </source>
</reference>
<proteinExistence type="predicted"/>
<protein>
    <recommendedName>
        <fullName evidence="1">7(1) septoil knot domain-containing protein</fullName>
    </recommendedName>
</protein>
<evidence type="ECO:0000313" key="2">
    <source>
        <dbReference type="EMBL" id="OLP80842.1"/>
    </source>
</evidence>
<dbReference type="AlphaFoldDB" id="A0A1Q9CD40"/>
<dbReference type="InterPro" id="IPR046148">
    <property type="entry name" value="Septknot"/>
</dbReference>
<comment type="caution">
    <text evidence="2">The sequence shown here is derived from an EMBL/GenBank/DDBJ whole genome shotgun (WGS) entry which is preliminary data.</text>
</comment>
<gene>
    <name evidence="2" type="ORF">AK812_SmicGene38695</name>
</gene>
<feature type="domain" description="7(1) septoil knot" evidence="1">
    <location>
        <begin position="87"/>
        <end position="158"/>
    </location>
</feature>
<dbReference type="Proteomes" id="UP000186817">
    <property type="component" value="Unassembled WGS sequence"/>
</dbReference>
<accession>A0A1Q9CD40</accession>
<dbReference type="OrthoDB" id="10261502at2759"/>
<sequence>MALASAQGFREVDHVIMYARMVDEPDDLLFPGIWGEFSSRLGHSFKDDECAGGAGTSCALVALQRRHNVTLETQRQDLSSCYFKGIYLAGEVKEVTSFPDITVKVVRSFPDLDVKIVRSFAHSCGEWKMVSSFPDFTVKFVTSFPDISIRYVSSFPGLHR</sequence>
<evidence type="ECO:0000259" key="1">
    <source>
        <dbReference type="Pfam" id="PF19647"/>
    </source>
</evidence>
<dbReference type="Pfam" id="PF19647">
    <property type="entry name" value="Septknot"/>
    <property type="match status" value="1"/>
</dbReference>
<dbReference type="EMBL" id="LSRX01001339">
    <property type="protein sequence ID" value="OLP80842.1"/>
    <property type="molecule type" value="Genomic_DNA"/>
</dbReference>
<organism evidence="2 3">
    <name type="scientific">Symbiodinium microadriaticum</name>
    <name type="common">Dinoflagellate</name>
    <name type="synonym">Zooxanthella microadriatica</name>
    <dbReference type="NCBI Taxonomy" id="2951"/>
    <lineage>
        <taxon>Eukaryota</taxon>
        <taxon>Sar</taxon>
        <taxon>Alveolata</taxon>
        <taxon>Dinophyceae</taxon>
        <taxon>Suessiales</taxon>
        <taxon>Symbiodiniaceae</taxon>
        <taxon>Symbiodinium</taxon>
    </lineage>
</organism>
<keyword evidence="3" id="KW-1185">Reference proteome</keyword>